<evidence type="ECO:0000259" key="3">
    <source>
        <dbReference type="PROSITE" id="PS51186"/>
    </source>
</evidence>
<dbReference type="Gene3D" id="3.40.630.30">
    <property type="match status" value="1"/>
</dbReference>
<dbReference type="Proteomes" id="UP000294257">
    <property type="component" value="Unassembled WGS sequence"/>
</dbReference>
<dbReference type="PANTHER" id="PTHR43877">
    <property type="entry name" value="AMINOALKYLPHOSPHONATE N-ACETYLTRANSFERASE-RELATED-RELATED"/>
    <property type="match status" value="1"/>
</dbReference>
<evidence type="ECO:0000256" key="2">
    <source>
        <dbReference type="ARBA" id="ARBA00023315"/>
    </source>
</evidence>
<dbReference type="EMBL" id="SGWQ01000004">
    <property type="protein sequence ID" value="RZS39066.1"/>
    <property type="molecule type" value="Genomic_DNA"/>
</dbReference>
<protein>
    <submittedName>
        <fullName evidence="4">L-amino acid N-acyltransferase YncA</fullName>
    </submittedName>
</protein>
<accession>A0A4Q7KRN5</accession>
<dbReference type="InterPro" id="IPR000182">
    <property type="entry name" value="GNAT_dom"/>
</dbReference>
<evidence type="ECO:0000313" key="5">
    <source>
        <dbReference type="Proteomes" id="UP000294257"/>
    </source>
</evidence>
<proteinExistence type="predicted"/>
<dbReference type="Pfam" id="PF00583">
    <property type="entry name" value="Acetyltransf_1"/>
    <property type="match status" value="1"/>
</dbReference>
<dbReference type="PANTHER" id="PTHR43877:SF1">
    <property type="entry name" value="ACETYLTRANSFERASE"/>
    <property type="match status" value="1"/>
</dbReference>
<evidence type="ECO:0000313" key="4">
    <source>
        <dbReference type="EMBL" id="RZS39066.1"/>
    </source>
</evidence>
<sequence length="167" mass="17570">MSDVVVRLAAEEELAAVGELSVAAFEADGYLDGGRSDPYAAVLADASARWREADLLVAVDGDGVLLGTVTFAMAGSRYAQLAEAGEAEFRVLAVGVGARGRGVGELLTRAVIGRARELGASGVVLSSLPEQRRAHRIYERLGFRRVADRDWSPRGGVELLAFVLGLG</sequence>
<feature type="domain" description="N-acetyltransferase" evidence="3">
    <location>
        <begin position="4"/>
        <end position="167"/>
    </location>
</feature>
<dbReference type="GO" id="GO:0016747">
    <property type="term" value="F:acyltransferase activity, transferring groups other than amino-acyl groups"/>
    <property type="evidence" value="ECO:0007669"/>
    <property type="project" value="InterPro"/>
</dbReference>
<keyword evidence="5" id="KW-1185">Reference proteome</keyword>
<name>A0A4Q7KRN5_9PSEU</name>
<gene>
    <name evidence="4" type="ORF">EV193_104277</name>
</gene>
<reference evidence="4 5" key="1">
    <citation type="submission" date="2019-02" db="EMBL/GenBank/DDBJ databases">
        <title>Genomic Encyclopedia of Type Strains, Phase IV (KMG-IV): sequencing the most valuable type-strain genomes for metagenomic binning, comparative biology and taxonomic classification.</title>
        <authorList>
            <person name="Goeker M."/>
        </authorList>
    </citation>
    <scope>NUCLEOTIDE SEQUENCE [LARGE SCALE GENOMIC DNA]</scope>
    <source>
        <strain evidence="4 5">DSM 101727</strain>
    </source>
</reference>
<dbReference type="PROSITE" id="PS51186">
    <property type="entry name" value="GNAT"/>
    <property type="match status" value="1"/>
</dbReference>
<dbReference type="RefSeq" id="WP_130344650.1">
    <property type="nucleotide sequence ID" value="NZ_SGWQ01000004.1"/>
</dbReference>
<dbReference type="InterPro" id="IPR016181">
    <property type="entry name" value="Acyl_CoA_acyltransferase"/>
</dbReference>
<organism evidence="4 5">
    <name type="scientific">Herbihabitans rhizosphaerae</name>
    <dbReference type="NCBI Taxonomy" id="1872711"/>
    <lineage>
        <taxon>Bacteria</taxon>
        <taxon>Bacillati</taxon>
        <taxon>Actinomycetota</taxon>
        <taxon>Actinomycetes</taxon>
        <taxon>Pseudonocardiales</taxon>
        <taxon>Pseudonocardiaceae</taxon>
        <taxon>Herbihabitans</taxon>
    </lineage>
</organism>
<dbReference type="InterPro" id="IPR050832">
    <property type="entry name" value="Bact_Acetyltransf"/>
</dbReference>
<comment type="caution">
    <text evidence="4">The sequence shown here is derived from an EMBL/GenBank/DDBJ whole genome shotgun (WGS) entry which is preliminary data.</text>
</comment>
<keyword evidence="1 4" id="KW-0808">Transferase</keyword>
<dbReference type="AlphaFoldDB" id="A0A4Q7KRN5"/>
<keyword evidence="2 4" id="KW-0012">Acyltransferase</keyword>
<dbReference type="SUPFAM" id="SSF55729">
    <property type="entry name" value="Acyl-CoA N-acyltransferases (Nat)"/>
    <property type="match status" value="1"/>
</dbReference>
<evidence type="ECO:0000256" key="1">
    <source>
        <dbReference type="ARBA" id="ARBA00022679"/>
    </source>
</evidence>
<dbReference type="OrthoDB" id="273614at2"/>